<feature type="transmembrane region" description="Helical" evidence="1">
    <location>
        <begin position="328"/>
        <end position="348"/>
    </location>
</feature>
<feature type="transmembrane region" description="Helical" evidence="1">
    <location>
        <begin position="253"/>
        <end position="273"/>
    </location>
</feature>
<feature type="transmembrane region" description="Helical" evidence="1">
    <location>
        <begin position="171"/>
        <end position="190"/>
    </location>
</feature>
<dbReference type="STRING" id="1618573.UT19_C0017G0002"/>
<keyword evidence="1" id="KW-1133">Transmembrane helix</keyword>
<feature type="transmembrane region" description="Helical" evidence="1">
    <location>
        <begin position="305"/>
        <end position="321"/>
    </location>
</feature>
<dbReference type="EMBL" id="LBVW01000017">
    <property type="protein sequence ID" value="KKQ93145.1"/>
    <property type="molecule type" value="Genomic_DNA"/>
</dbReference>
<keyword evidence="1" id="KW-0472">Membrane</keyword>
<feature type="transmembrane region" description="Helical" evidence="1">
    <location>
        <begin position="84"/>
        <end position="103"/>
    </location>
</feature>
<protein>
    <recommendedName>
        <fullName evidence="4">Glycosyltransferase RgtA/B/C/D-like domain-containing protein</fullName>
    </recommendedName>
</protein>
<comment type="caution">
    <text evidence="2">The sequence shown here is derived from an EMBL/GenBank/DDBJ whole genome shotgun (WGS) entry which is preliminary data.</text>
</comment>
<evidence type="ECO:0000313" key="3">
    <source>
        <dbReference type="Proteomes" id="UP000034932"/>
    </source>
</evidence>
<evidence type="ECO:0000313" key="2">
    <source>
        <dbReference type="EMBL" id="KKQ93145.1"/>
    </source>
</evidence>
<sequence length="468" mass="53468">MRKKIFFVLFFLTLIFTRFYNLEHTARFTEDESGFLVRVHQIFVERKITLVGQVNETGTKVFSSLSVYMLLPFAVLGKFDPASVFYGAAFWGVVTGLALLYIVKIVNPKLLIISSLLILFWFPLVQTGRWAWNPNFIPLWIGLGILCYLQKKDIFYFFTGLFFGLSVHQHYYALFGVAFFSFIISIEAFLNKNFKKTFYLGFGIFLTLLPFIIFDLRHSPGIFLLGASGQAQTFQISQISKNLPTFTFETFKYYTQSNVFAVFLLISTVLGLWHDVVNKSKALIFILPGIFQISAISALGSYYPHYLFPVIVFYFVYLIYPRQKFGRVVSLSSIILLVIGGIISFIPLSRNAPVGPDLTTVKKIDWVLEERISRGDIKNVNIAVLGSVDNNTYGRKYRDLLLVPNNYTLSSSDDYSKSDYLFVVSTQEEEKVRTDPSHDMQNFRNGSLLGKWEVDSGGWVVYLFGKGS</sequence>
<accession>A0A0G0LYS6</accession>
<feature type="transmembrane region" description="Helical" evidence="1">
    <location>
        <begin position="197"/>
        <end position="214"/>
    </location>
</feature>
<proteinExistence type="predicted"/>
<feature type="transmembrane region" description="Helical" evidence="1">
    <location>
        <begin position="282"/>
        <end position="299"/>
    </location>
</feature>
<name>A0A0G0LYS6_9BACT</name>
<feature type="transmembrane region" description="Helical" evidence="1">
    <location>
        <begin position="110"/>
        <end position="132"/>
    </location>
</feature>
<organism evidence="2 3">
    <name type="scientific">Candidatus Woesebacteria bacterium GW2011_GWB1_39_10b</name>
    <dbReference type="NCBI Taxonomy" id="1618573"/>
    <lineage>
        <taxon>Bacteria</taxon>
        <taxon>Candidatus Woeseibacteriota</taxon>
    </lineage>
</organism>
<keyword evidence="1" id="KW-0812">Transmembrane</keyword>
<dbReference type="AlphaFoldDB" id="A0A0G0LYS6"/>
<evidence type="ECO:0008006" key="4">
    <source>
        <dbReference type="Google" id="ProtNLM"/>
    </source>
</evidence>
<reference evidence="2 3" key="1">
    <citation type="journal article" date="2015" name="Nature">
        <title>rRNA introns, odd ribosomes, and small enigmatic genomes across a large radiation of phyla.</title>
        <authorList>
            <person name="Brown C.T."/>
            <person name="Hug L.A."/>
            <person name="Thomas B.C."/>
            <person name="Sharon I."/>
            <person name="Castelle C.J."/>
            <person name="Singh A."/>
            <person name="Wilkins M.J."/>
            <person name="Williams K.H."/>
            <person name="Banfield J.F."/>
        </authorList>
    </citation>
    <scope>NUCLEOTIDE SEQUENCE [LARGE SCALE GENOMIC DNA]</scope>
</reference>
<dbReference type="Proteomes" id="UP000034932">
    <property type="component" value="Unassembled WGS sequence"/>
</dbReference>
<gene>
    <name evidence="2" type="ORF">UT19_C0017G0002</name>
</gene>
<evidence type="ECO:0000256" key="1">
    <source>
        <dbReference type="SAM" id="Phobius"/>
    </source>
</evidence>